<sequence>MLHRSMSSSPSDAITHSNTVTYSSVAANDGDCVFERVVDEWRTMKRRRLWKVYYDSKRETSKTMDYTLD</sequence>
<organism evidence="1 2">
    <name type="scientific">Camellia sinensis</name>
    <name type="common">Tea plant</name>
    <name type="synonym">Thea sinensis</name>
    <dbReference type="NCBI Taxonomy" id="4442"/>
    <lineage>
        <taxon>Eukaryota</taxon>
        <taxon>Viridiplantae</taxon>
        <taxon>Streptophyta</taxon>
        <taxon>Embryophyta</taxon>
        <taxon>Tracheophyta</taxon>
        <taxon>Spermatophyta</taxon>
        <taxon>Magnoliopsida</taxon>
        <taxon>eudicotyledons</taxon>
        <taxon>Gunneridae</taxon>
        <taxon>Pentapetalae</taxon>
        <taxon>asterids</taxon>
        <taxon>Ericales</taxon>
        <taxon>Theaceae</taxon>
        <taxon>Camellia</taxon>
    </lineage>
</organism>
<comment type="caution">
    <text evidence="1">The sequence shown here is derived from an EMBL/GenBank/DDBJ whole genome shotgun (WGS) entry which is preliminary data.</text>
</comment>
<dbReference type="Proteomes" id="UP000593564">
    <property type="component" value="Unassembled WGS sequence"/>
</dbReference>
<name>A0A7J7H4Y9_CAMSI</name>
<dbReference type="AlphaFoldDB" id="A0A7J7H4Y9"/>
<evidence type="ECO:0000313" key="1">
    <source>
        <dbReference type="EMBL" id="KAF5948030.1"/>
    </source>
</evidence>
<accession>A0A7J7H4Y9</accession>
<dbReference type="EMBL" id="JACBKZ010000006">
    <property type="protein sequence ID" value="KAF5948030.1"/>
    <property type="molecule type" value="Genomic_DNA"/>
</dbReference>
<evidence type="ECO:0000313" key="2">
    <source>
        <dbReference type="Proteomes" id="UP000593564"/>
    </source>
</evidence>
<reference evidence="1 2" key="2">
    <citation type="submission" date="2020-07" db="EMBL/GenBank/DDBJ databases">
        <title>Genome assembly of wild tea tree DASZ reveals pedigree and selection history of tea varieties.</title>
        <authorList>
            <person name="Zhang W."/>
        </authorList>
    </citation>
    <scope>NUCLEOTIDE SEQUENCE [LARGE SCALE GENOMIC DNA]</scope>
    <source>
        <strain evidence="2">cv. G240</strain>
        <tissue evidence="1">Leaf</tissue>
    </source>
</reference>
<reference evidence="2" key="1">
    <citation type="journal article" date="2020" name="Nat. Commun.">
        <title>Genome assembly of wild tea tree DASZ reveals pedigree and selection history of tea varieties.</title>
        <authorList>
            <person name="Zhang W."/>
            <person name="Zhang Y."/>
            <person name="Qiu H."/>
            <person name="Guo Y."/>
            <person name="Wan H."/>
            <person name="Zhang X."/>
            <person name="Scossa F."/>
            <person name="Alseekh S."/>
            <person name="Zhang Q."/>
            <person name="Wang P."/>
            <person name="Xu L."/>
            <person name="Schmidt M.H."/>
            <person name="Jia X."/>
            <person name="Li D."/>
            <person name="Zhu A."/>
            <person name="Guo F."/>
            <person name="Chen W."/>
            <person name="Ni D."/>
            <person name="Usadel B."/>
            <person name="Fernie A.R."/>
            <person name="Wen W."/>
        </authorList>
    </citation>
    <scope>NUCLEOTIDE SEQUENCE [LARGE SCALE GENOMIC DNA]</scope>
    <source>
        <strain evidence="2">cv. G240</strain>
    </source>
</reference>
<gene>
    <name evidence="1" type="ORF">HYC85_013987</name>
</gene>
<protein>
    <submittedName>
        <fullName evidence="1">Uncharacterized protein</fullName>
    </submittedName>
</protein>
<proteinExistence type="predicted"/>
<keyword evidence="2" id="KW-1185">Reference proteome</keyword>